<evidence type="ECO:0000256" key="3">
    <source>
        <dbReference type="ARBA" id="ARBA00023163"/>
    </source>
</evidence>
<dbReference type="GO" id="GO:0003677">
    <property type="term" value="F:DNA binding"/>
    <property type="evidence" value="ECO:0007669"/>
    <property type="project" value="UniProtKB-UniRule"/>
</dbReference>
<dbReference type="PANTHER" id="PTHR47506">
    <property type="entry name" value="TRANSCRIPTIONAL REGULATORY PROTEIN"/>
    <property type="match status" value="1"/>
</dbReference>
<evidence type="ECO:0000313" key="7">
    <source>
        <dbReference type="Proteomes" id="UP000005801"/>
    </source>
</evidence>
<keyword evidence="7" id="KW-1185">Reference proteome</keyword>
<dbReference type="Proteomes" id="UP000005801">
    <property type="component" value="Unassembled WGS sequence"/>
</dbReference>
<evidence type="ECO:0000256" key="4">
    <source>
        <dbReference type="PROSITE-ProRule" id="PRU00335"/>
    </source>
</evidence>
<comment type="caution">
    <text evidence="6">The sequence shown here is derived from an EMBL/GenBank/DDBJ whole genome shotgun (WGS) entry which is preliminary data.</text>
</comment>
<reference evidence="6 7" key="1">
    <citation type="submission" date="2007-06" db="EMBL/GenBank/DDBJ databases">
        <authorList>
            <person name="Shimkets L."/>
            <person name="Ferriera S."/>
            <person name="Johnson J."/>
            <person name="Kravitz S."/>
            <person name="Beeson K."/>
            <person name="Sutton G."/>
            <person name="Rogers Y.-H."/>
            <person name="Friedman R."/>
            <person name="Frazier M."/>
            <person name="Venter J.C."/>
        </authorList>
    </citation>
    <scope>NUCLEOTIDE SEQUENCE [LARGE SCALE GENOMIC DNA]</scope>
    <source>
        <strain evidence="6 7">SIR-1</strain>
    </source>
</reference>
<name>A6FXV6_9BACT</name>
<feature type="DNA-binding region" description="H-T-H motif" evidence="4">
    <location>
        <begin position="33"/>
        <end position="52"/>
    </location>
</feature>
<evidence type="ECO:0000259" key="5">
    <source>
        <dbReference type="PROSITE" id="PS50977"/>
    </source>
</evidence>
<gene>
    <name evidence="6" type="ORF">PPSIR1_22294</name>
</gene>
<dbReference type="SUPFAM" id="SSF48498">
    <property type="entry name" value="Tetracyclin repressor-like, C-terminal domain"/>
    <property type="match status" value="1"/>
</dbReference>
<accession>A6FXV6</accession>
<dbReference type="Pfam" id="PF00440">
    <property type="entry name" value="TetR_N"/>
    <property type="match status" value="1"/>
</dbReference>
<dbReference type="InterPro" id="IPR001647">
    <property type="entry name" value="HTH_TetR"/>
</dbReference>
<keyword evidence="1" id="KW-0805">Transcription regulation</keyword>
<keyword evidence="3" id="KW-0804">Transcription</keyword>
<dbReference type="PRINTS" id="PR00455">
    <property type="entry name" value="HTHTETR"/>
</dbReference>
<evidence type="ECO:0000256" key="1">
    <source>
        <dbReference type="ARBA" id="ARBA00023015"/>
    </source>
</evidence>
<dbReference type="InterPro" id="IPR009057">
    <property type="entry name" value="Homeodomain-like_sf"/>
</dbReference>
<dbReference type="OrthoDB" id="270177at2"/>
<dbReference type="Gene3D" id="1.10.357.10">
    <property type="entry name" value="Tetracycline Repressor, domain 2"/>
    <property type="match status" value="1"/>
</dbReference>
<proteinExistence type="predicted"/>
<dbReference type="RefSeq" id="WP_006969305.1">
    <property type="nucleotide sequence ID" value="NZ_ABCS01000002.1"/>
</dbReference>
<protein>
    <submittedName>
        <fullName evidence="6">Transcriptional regulator, TetR family protein</fullName>
    </submittedName>
</protein>
<dbReference type="InterPro" id="IPR036271">
    <property type="entry name" value="Tet_transcr_reg_TetR-rel_C_sf"/>
</dbReference>
<dbReference type="Gene3D" id="1.10.10.60">
    <property type="entry name" value="Homeodomain-like"/>
    <property type="match status" value="1"/>
</dbReference>
<keyword evidence="2 4" id="KW-0238">DNA-binding</keyword>
<dbReference type="eggNOG" id="COG1309">
    <property type="taxonomic scope" value="Bacteria"/>
</dbReference>
<sequence length="211" mass="22827">MTRPRGRPRQYDPDTALDAAMRLFWEKGYAATSLTDLCEVTGMKRPSLYAAFGDKHAIYTQALERYEGMMRDSMGRVLMGEPELERALTKFFFAGLDLHFASKDAASEAPQLGCMVVSTAGAVAARDEVVRERMRGTIGRLDGLLGERMRQAEAAGQIPEGSAGPRGAVAVAVLHSLSVRARAGHSRRALRKFARESVALLVGGAGERQGG</sequence>
<dbReference type="STRING" id="391625.PPSIR1_22294"/>
<dbReference type="PANTHER" id="PTHR47506:SF1">
    <property type="entry name" value="HTH-TYPE TRANSCRIPTIONAL REGULATOR YJDC"/>
    <property type="match status" value="1"/>
</dbReference>
<evidence type="ECO:0000256" key="2">
    <source>
        <dbReference type="ARBA" id="ARBA00023125"/>
    </source>
</evidence>
<evidence type="ECO:0000313" key="6">
    <source>
        <dbReference type="EMBL" id="EDM81694.1"/>
    </source>
</evidence>
<dbReference type="EMBL" id="ABCS01000002">
    <property type="protein sequence ID" value="EDM81694.1"/>
    <property type="molecule type" value="Genomic_DNA"/>
</dbReference>
<dbReference type="AlphaFoldDB" id="A6FXV6"/>
<dbReference type="SUPFAM" id="SSF46689">
    <property type="entry name" value="Homeodomain-like"/>
    <property type="match status" value="1"/>
</dbReference>
<dbReference type="PROSITE" id="PS50977">
    <property type="entry name" value="HTH_TETR_2"/>
    <property type="match status" value="1"/>
</dbReference>
<feature type="domain" description="HTH tetR-type" evidence="5">
    <location>
        <begin position="10"/>
        <end position="70"/>
    </location>
</feature>
<organism evidence="6 7">
    <name type="scientific">Plesiocystis pacifica SIR-1</name>
    <dbReference type="NCBI Taxonomy" id="391625"/>
    <lineage>
        <taxon>Bacteria</taxon>
        <taxon>Pseudomonadati</taxon>
        <taxon>Myxococcota</taxon>
        <taxon>Polyangia</taxon>
        <taxon>Nannocystales</taxon>
        <taxon>Nannocystaceae</taxon>
        <taxon>Plesiocystis</taxon>
    </lineage>
</organism>